<accession>A0A8R1TQR5</accession>
<evidence type="ECO:0000256" key="10">
    <source>
        <dbReference type="ARBA" id="ARBA00032509"/>
    </source>
</evidence>
<keyword evidence="9" id="KW-0472">Membrane</keyword>
<dbReference type="FunFam" id="3.40.50.300:FF:000149">
    <property type="entry name" value="Nuclear valosin-containing protein-like"/>
    <property type="match status" value="1"/>
</dbReference>
<dbReference type="InterPro" id="IPR015342">
    <property type="entry name" value="PEX1-N_C-lobe"/>
</dbReference>
<dbReference type="GO" id="GO:0016887">
    <property type="term" value="F:ATP hydrolysis activity"/>
    <property type="evidence" value="ECO:0007669"/>
    <property type="project" value="InterPro"/>
</dbReference>
<dbReference type="Pfam" id="PF17862">
    <property type="entry name" value="AAA_lid_3"/>
    <property type="match status" value="1"/>
</dbReference>
<evidence type="ECO:0000256" key="11">
    <source>
        <dbReference type="ARBA" id="ARBA00034532"/>
    </source>
</evidence>
<keyword evidence="15" id="KW-1185">Reference proteome</keyword>
<keyword evidence="8" id="KW-0653">Protein transport</keyword>
<dbReference type="Gene3D" id="1.10.8.60">
    <property type="match status" value="2"/>
</dbReference>
<dbReference type="PANTHER" id="PTHR23077:SF12">
    <property type="entry name" value="PEROXISOMAL ATPASE PEX1"/>
    <property type="match status" value="1"/>
</dbReference>
<dbReference type="Gene3D" id="3.10.330.10">
    <property type="match status" value="1"/>
</dbReference>
<evidence type="ECO:0000256" key="7">
    <source>
        <dbReference type="ARBA" id="ARBA00022840"/>
    </source>
</evidence>
<evidence type="ECO:0000313" key="15">
    <source>
        <dbReference type="Proteomes" id="UP000024404"/>
    </source>
</evidence>
<dbReference type="GO" id="GO:0016558">
    <property type="term" value="P:protein import into peroxisome matrix"/>
    <property type="evidence" value="ECO:0007669"/>
    <property type="project" value="TreeGrafter"/>
</dbReference>
<protein>
    <recommendedName>
        <fullName evidence="11">Peroxisomal ATPase PEX1</fullName>
    </recommendedName>
    <alternativeName>
        <fullName evidence="10">Peroxin-1</fullName>
    </alternativeName>
</protein>
<feature type="domain" description="AAA+ ATPase" evidence="13">
    <location>
        <begin position="511"/>
        <end position="651"/>
    </location>
</feature>
<comment type="subcellular location">
    <subcellularLocation>
        <location evidence="1">Membrane</location>
    </subcellularLocation>
</comment>
<keyword evidence="5" id="KW-0547">Nucleotide-binding</keyword>
<dbReference type="InterPro" id="IPR041569">
    <property type="entry name" value="AAA_lid_3"/>
</dbReference>
<dbReference type="GO" id="GO:0005778">
    <property type="term" value="C:peroxisomal membrane"/>
    <property type="evidence" value="ECO:0007669"/>
    <property type="project" value="TreeGrafter"/>
</dbReference>
<dbReference type="PROSITE" id="PS00674">
    <property type="entry name" value="AAA"/>
    <property type="match status" value="1"/>
</dbReference>
<dbReference type="AlphaFoldDB" id="A0A8R1TQR5"/>
<sequence length="1018" mass="116777">METYSAVLKYHQQRNCFGYIQQRYSDIARITNIQINSTTSGAYNIIRRENLTNFGIIQVFASNVHSYYRPQTIFINKIFADLLGLGENEEVIAQKVEKVPVCSLFEVELTSAEDWNAVQHSSRRIEELLLRQIQLITVGQTYPIWIAQNLYIYFIVVRIESSSSLMQNACLCEFTEVHVKPFYSSSCNFEKNNSTDLLRVLPVSFASRMKNLFSDIFPMPYVFRIQDYCGNVLKRTVARVLPKILISDVSLEELDIFAVFRLSYHQSNSEIITISTVYNSETGQTAHALLIELPITCSRFAALKNCLKRYEPHHCAFSPRLYQLINGEYEWIKISPLPKDRICQLETLEILSEISAIFFIQFSIWDMYYVLQGKLPGNFNECLRNHLWKTCQHYPIIVPVDGFKVEMNLIDRTRLQCRIRPHLDEKKNDKSRKCIVFTNDIFPLLKYQNTELVKDSLAQLEGTNVNKDIHQAVVNFDERKNEAIEFSFQIAFIQKCYTYIMYHLEKSTFLSSGNIFIVGNKSAGKTTILHFLAEKLLHSHLAVYSECLYCSDWNGKSIEKFQDVLKATMMRLRRRYPSVLFLDNLDFLLHGQDEDLRNVRLERCVELLRNLATEINLLIVATACAKRDIIQLFSLNAGGRFFSHVESIKELSPAEREECLEKFCSQKIEICSLQRAIEATEKCTINDLKKLSRRIVLESKVKGHKEIEDGDIQQALKEFRPNAVPFEQVKPVNLLKLQWDDVGALKNVKQILTEVFIWPTKYPLLYRNISVRPGRGVLLHGPSGCGKTLICRTLAALWDFSVISIKGPELLSKFVGESEENVRKIFERARATSPCLIFFDEFDSLGPKRGDSDTGVTDRVVNQLLTELDGVEGLDDVYVIAATNRLDLIDGSLLRPGRFDYIVKCELPKMEERKSILEVLCRDMNLGNVDLEVIARATDGWTGADLKGLITNAQLIAHKRINGTFGDKDVDLNENIKYVLNQEDLLFAVKESQPSKNRSSSKSDRKLFISPGLFTTLA</sequence>
<dbReference type="Pfam" id="PF09262">
    <property type="entry name" value="PEX-1N"/>
    <property type="match status" value="1"/>
</dbReference>
<evidence type="ECO:0000256" key="12">
    <source>
        <dbReference type="ARBA" id="ARBA00048778"/>
    </source>
</evidence>
<keyword evidence="3" id="KW-0813">Transport</keyword>
<dbReference type="GO" id="GO:0005524">
    <property type="term" value="F:ATP binding"/>
    <property type="evidence" value="ECO:0007669"/>
    <property type="project" value="UniProtKB-KW"/>
</dbReference>
<dbReference type="GO" id="GO:0005829">
    <property type="term" value="C:cytosol"/>
    <property type="evidence" value="ECO:0007669"/>
    <property type="project" value="TreeGrafter"/>
</dbReference>
<dbReference type="InterPro" id="IPR029067">
    <property type="entry name" value="CDC48_domain_2-like_sf"/>
</dbReference>
<dbReference type="PANTHER" id="PTHR23077">
    <property type="entry name" value="AAA-FAMILY ATPASE"/>
    <property type="match status" value="1"/>
</dbReference>
<name>A0A8R1TQR5_ONCVO</name>
<dbReference type="SUPFAM" id="SSF52540">
    <property type="entry name" value="P-loop containing nucleoside triphosphate hydrolases"/>
    <property type="match status" value="2"/>
</dbReference>
<keyword evidence="4" id="KW-0962">Peroxisome biogenesis</keyword>
<dbReference type="EnsemblMetazoa" id="OVOC3092.1">
    <property type="protein sequence ID" value="OVOC3092.1"/>
    <property type="gene ID" value="WBGene00239901"/>
</dbReference>
<comment type="similarity">
    <text evidence="2">Belongs to the AAA ATPase family.</text>
</comment>
<comment type="catalytic activity">
    <reaction evidence="12">
        <text>ATP + H2O = ADP + phosphate + H(+)</text>
        <dbReference type="Rhea" id="RHEA:13065"/>
        <dbReference type="ChEBI" id="CHEBI:15377"/>
        <dbReference type="ChEBI" id="CHEBI:15378"/>
        <dbReference type="ChEBI" id="CHEBI:30616"/>
        <dbReference type="ChEBI" id="CHEBI:43474"/>
        <dbReference type="ChEBI" id="CHEBI:456216"/>
    </reaction>
    <physiologicalReaction direction="left-to-right" evidence="12">
        <dbReference type="Rhea" id="RHEA:13066"/>
    </physiologicalReaction>
</comment>
<reference evidence="14" key="2">
    <citation type="submission" date="2022-06" db="UniProtKB">
        <authorList>
            <consortium name="EnsemblMetazoa"/>
        </authorList>
    </citation>
    <scope>IDENTIFICATION</scope>
</reference>
<evidence type="ECO:0000313" key="14">
    <source>
        <dbReference type="EnsemblMetazoa" id="OVOC3092.1"/>
    </source>
</evidence>
<evidence type="ECO:0000256" key="9">
    <source>
        <dbReference type="ARBA" id="ARBA00023136"/>
    </source>
</evidence>
<dbReference type="EMBL" id="CMVM020000076">
    <property type="status" value="NOT_ANNOTATED_CDS"/>
    <property type="molecule type" value="Genomic_DNA"/>
</dbReference>
<dbReference type="InterPro" id="IPR003960">
    <property type="entry name" value="ATPase_AAA_CS"/>
</dbReference>
<dbReference type="SMART" id="SM00382">
    <property type="entry name" value="AAA"/>
    <property type="match status" value="2"/>
</dbReference>
<organism evidence="14 15">
    <name type="scientific">Onchocerca volvulus</name>
    <dbReference type="NCBI Taxonomy" id="6282"/>
    <lineage>
        <taxon>Eukaryota</taxon>
        <taxon>Metazoa</taxon>
        <taxon>Ecdysozoa</taxon>
        <taxon>Nematoda</taxon>
        <taxon>Chromadorea</taxon>
        <taxon>Rhabditida</taxon>
        <taxon>Spirurina</taxon>
        <taxon>Spiruromorpha</taxon>
        <taxon>Filarioidea</taxon>
        <taxon>Onchocercidae</taxon>
        <taxon>Onchocerca</taxon>
    </lineage>
</organism>
<dbReference type="SUPFAM" id="SSF54585">
    <property type="entry name" value="Cdc48 domain 2-like"/>
    <property type="match status" value="1"/>
</dbReference>
<dbReference type="Pfam" id="PF00004">
    <property type="entry name" value="AAA"/>
    <property type="match status" value="2"/>
</dbReference>
<feature type="domain" description="AAA+ ATPase" evidence="13">
    <location>
        <begin position="773"/>
        <end position="909"/>
    </location>
</feature>
<evidence type="ECO:0000256" key="3">
    <source>
        <dbReference type="ARBA" id="ARBA00022448"/>
    </source>
</evidence>
<keyword evidence="6" id="KW-0378">Hydrolase</keyword>
<proteinExistence type="inferred from homology"/>
<evidence type="ECO:0000256" key="6">
    <source>
        <dbReference type="ARBA" id="ARBA00022801"/>
    </source>
</evidence>
<keyword evidence="7" id="KW-0067">ATP-binding</keyword>
<dbReference type="InterPro" id="IPR003959">
    <property type="entry name" value="ATPase_AAA_core"/>
</dbReference>
<evidence type="ECO:0000256" key="8">
    <source>
        <dbReference type="ARBA" id="ARBA00022927"/>
    </source>
</evidence>
<evidence type="ECO:0000256" key="1">
    <source>
        <dbReference type="ARBA" id="ARBA00004370"/>
    </source>
</evidence>
<dbReference type="InterPro" id="IPR050168">
    <property type="entry name" value="AAA_ATPase_domain"/>
</dbReference>
<reference evidence="15" key="1">
    <citation type="submission" date="2013-10" db="EMBL/GenBank/DDBJ databases">
        <title>Genome sequencing of Onchocerca volvulus.</title>
        <authorList>
            <person name="Cotton J."/>
            <person name="Tsai J."/>
            <person name="Stanley E."/>
            <person name="Tracey A."/>
            <person name="Holroyd N."/>
            <person name="Lustigman S."/>
            <person name="Berriman M."/>
        </authorList>
    </citation>
    <scope>NUCLEOTIDE SEQUENCE</scope>
</reference>
<evidence type="ECO:0000256" key="4">
    <source>
        <dbReference type="ARBA" id="ARBA00022593"/>
    </source>
</evidence>
<dbReference type="Gene3D" id="3.40.50.300">
    <property type="entry name" value="P-loop containing nucleotide triphosphate hydrolases"/>
    <property type="match status" value="2"/>
</dbReference>
<dbReference type="Proteomes" id="UP000024404">
    <property type="component" value="Unassembled WGS sequence"/>
</dbReference>
<evidence type="ECO:0000259" key="13">
    <source>
        <dbReference type="SMART" id="SM00382"/>
    </source>
</evidence>
<evidence type="ECO:0000256" key="2">
    <source>
        <dbReference type="ARBA" id="ARBA00006914"/>
    </source>
</evidence>
<dbReference type="InterPro" id="IPR027417">
    <property type="entry name" value="P-loop_NTPase"/>
</dbReference>
<dbReference type="InterPro" id="IPR003593">
    <property type="entry name" value="AAA+_ATPase"/>
</dbReference>
<evidence type="ECO:0000256" key="5">
    <source>
        <dbReference type="ARBA" id="ARBA00022741"/>
    </source>
</evidence>